<dbReference type="GO" id="GO:0008289">
    <property type="term" value="F:lipid binding"/>
    <property type="evidence" value="ECO:0007669"/>
    <property type="project" value="UniProtKB-KW"/>
</dbReference>
<feature type="region of interest" description="Disordered" evidence="12">
    <location>
        <begin position="129"/>
        <end position="193"/>
    </location>
</feature>
<keyword evidence="8" id="KW-0446">Lipid-binding</keyword>
<dbReference type="AlphaFoldDB" id="A0A2P5E3B4"/>
<evidence type="ECO:0000256" key="6">
    <source>
        <dbReference type="ARBA" id="ARBA00022622"/>
    </source>
</evidence>
<keyword evidence="16" id="KW-1185">Reference proteome</keyword>
<feature type="signal peptide" evidence="13">
    <location>
        <begin position="1"/>
        <end position="28"/>
    </location>
</feature>
<comment type="similarity">
    <text evidence="3">Belongs to the plant LTP family.</text>
</comment>
<keyword evidence="6" id="KW-0472">Membrane</keyword>
<evidence type="ECO:0000256" key="1">
    <source>
        <dbReference type="ARBA" id="ARBA00003211"/>
    </source>
</evidence>
<dbReference type="OrthoDB" id="1193783at2759"/>
<dbReference type="GO" id="GO:0005886">
    <property type="term" value="C:plasma membrane"/>
    <property type="evidence" value="ECO:0007669"/>
    <property type="project" value="UniProtKB-SubCell"/>
</dbReference>
<gene>
    <name evidence="15" type="ORF">PanWU01x14_004710</name>
</gene>
<organism evidence="15 16">
    <name type="scientific">Parasponia andersonii</name>
    <name type="common">Sponia andersonii</name>
    <dbReference type="NCBI Taxonomy" id="3476"/>
    <lineage>
        <taxon>Eukaryota</taxon>
        <taxon>Viridiplantae</taxon>
        <taxon>Streptophyta</taxon>
        <taxon>Embryophyta</taxon>
        <taxon>Tracheophyta</taxon>
        <taxon>Spermatophyta</taxon>
        <taxon>Magnoliopsida</taxon>
        <taxon>eudicotyledons</taxon>
        <taxon>Gunneridae</taxon>
        <taxon>Pentapetalae</taxon>
        <taxon>rosids</taxon>
        <taxon>fabids</taxon>
        <taxon>Rosales</taxon>
        <taxon>Cannabaceae</taxon>
        <taxon>Parasponia</taxon>
    </lineage>
</organism>
<evidence type="ECO:0000313" key="15">
    <source>
        <dbReference type="EMBL" id="PON80021.1"/>
    </source>
</evidence>
<evidence type="ECO:0000256" key="9">
    <source>
        <dbReference type="ARBA" id="ARBA00023157"/>
    </source>
</evidence>
<name>A0A2P5E3B4_PARAD</name>
<dbReference type="InterPro" id="IPR043325">
    <property type="entry name" value="LTSS"/>
</dbReference>
<feature type="compositionally biased region" description="Low complexity" evidence="12">
    <location>
        <begin position="159"/>
        <end position="175"/>
    </location>
</feature>
<keyword evidence="9" id="KW-1015">Disulfide bond</keyword>
<dbReference type="Gene3D" id="1.10.110.10">
    <property type="entry name" value="Plant lipid-transfer and hydrophobic proteins"/>
    <property type="match status" value="1"/>
</dbReference>
<evidence type="ECO:0000256" key="11">
    <source>
        <dbReference type="ARBA" id="ARBA00023288"/>
    </source>
</evidence>
<feature type="domain" description="Bifunctional inhibitor/plant lipid transfer protein/seed storage helical" evidence="14">
    <location>
        <begin position="34"/>
        <end position="113"/>
    </location>
</feature>
<evidence type="ECO:0000259" key="14">
    <source>
        <dbReference type="SMART" id="SM00499"/>
    </source>
</evidence>
<feature type="compositionally biased region" description="Low complexity" evidence="12">
    <location>
        <begin position="129"/>
        <end position="150"/>
    </location>
</feature>
<dbReference type="FunFam" id="1.10.110.10:FF:000001">
    <property type="entry name" value="Bifunctional inhibitor/lipid-transfer protein/seed storage 2S albumin superfamily protein"/>
    <property type="match status" value="1"/>
</dbReference>
<keyword evidence="5" id="KW-1003">Cell membrane</keyword>
<accession>A0A2P5E3B4</accession>
<keyword evidence="7 13" id="KW-0732">Signal</keyword>
<dbReference type="SMART" id="SM00499">
    <property type="entry name" value="AAI"/>
    <property type="match status" value="1"/>
</dbReference>
<reference evidence="16" key="1">
    <citation type="submission" date="2016-06" db="EMBL/GenBank/DDBJ databases">
        <title>Parallel loss of symbiosis genes in relatives of nitrogen-fixing non-legume Parasponia.</title>
        <authorList>
            <person name="Van Velzen R."/>
            <person name="Holmer R."/>
            <person name="Bu F."/>
            <person name="Rutten L."/>
            <person name="Van Zeijl A."/>
            <person name="Liu W."/>
            <person name="Santuari L."/>
            <person name="Cao Q."/>
            <person name="Sharma T."/>
            <person name="Shen D."/>
            <person name="Roswanjaya Y."/>
            <person name="Wardhani T."/>
            <person name="Kalhor M.S."/>
            <person name="Jansen J."/>
            <person name="Van den Hoogen J."/>
            <person name="Gungor B."/>
            <person name="Hartog M."/>
            <person name="Hontelez J."/>
            <person name="Verver J."/>
            <person name="Yang W.-C."/>
            <person name="Schijlen E."/>
            <person name="Repin R."/>
            <person name="Schilthuizen M."/>
            <person name="Schranz E."/>
            <person name="Heidstra R."/>
            <person name="Miyata K."/>
            <person name="Fedorova E."/>
            <person name="Kohlen W."/>
            <person name="Bisseling T."/>
            <person name="Smit S."/>
            <person name="Geurts R."/>
        </authorList>
    </citation>
    <scope>NUCLEOTIDE SEQUENCE [LARGE SCALE GENOMIC DNA]</scope>
    <source>
        <strain evidence="16">cv. WU1-14</strain>
    </source>
</reference>
<dbReference type="SUPFAM" id="SSF47699">
    <property type="entry name" value="Bifunctional inhibitor/lipid-transfer protein/seed storage 2S albumin"/>
    <property type="match status" value="1"/>
</dbReference>
<dbReference type="CDD" id="cd00010">
    <property type="entry name" value="AAI_LTSS"/>
    <property type="match status" value="1"/>
</dbReference>
<dbReference type="EMBL" id="JXTB01000002">
    <property type="protein sequence ID" value="PON80021.1"/>
    <property type="molecule type" value="Genomic_DNA"/>
</dbReference>
<evidence type="ECO:0000256" key="5">
    <source>
        <dbReference type="ARBA" id="ARBA00022475"/>
    </source>
</evidence>
<proteinExistence type="inferred from homology"/>
<keyword evidence="6" id="KW-0336">GPI-anchor</keyword>
<evidence type="ECO:0000256" key="2">
    <source>
        <dbReference type="ARBA" id="ARBA00004609"/>
    </source>
</evidence>
<comment type="function">
    <text evidence="1">Plant non-specific lipid-transfer proteins transfer phospholipids as well as galactolipids across membranes. May play a role in wax or cutin deposition in the cell walls of expanding epidermal cells and certain secretory tissues.</text>
</comment>
<keyword evidence="10" id="KW-0325">Glycoprotein</keyword>
<dbReference type="PANTHER" id="PTHR33044">
    <property type="entry name" value="BIFUNCTIONAL INHIBITOR/LIPID-TRANSFER PROTEIN/SEED STORAGE 2S ALBUMIN SUPERFAMILY PROTEIN-RELATED"/>
    <property type="match status" value="1"/>
</dbReference>
<evidence type="ECO:0000313" key="16">
    <source>
        <dbReference type="Proteomes" id="UP000237105"/>
    </source>
</evidence>
<protein>
    <submittedName>
        <fullName evidence="15">Bifunctional inhibitor/plant lipid transfer protein/seed storage helical domain containing protein</fullName>
    </submittedName>
</protein>
<evidence type="ECO:0000256" key="12">
    <source>
        <dbReference type="SAM" id="MobiDB-lite"/>
    </source>
</evidence>
<evidence type="ECO:0000256" key="8">
    <source>
        <dbReference type="ARBA" id="ARBA00023121"/>
    </source>
</evidence>
<evidence type="ECO:0000256" key="4">
    <source>
        <dbReference type="ARBA" id="ARBA00022448"/>
    </source>
</evidence>
<dbReference type="InterPro" id="IPR036312">
    <property type="entry name" value="Bifun_inhib/LTP/seed_sf"/>
</dbReference>
<evidence type="ECO:0000256" key="10">
    <source>
        <dbReference type="ARBA" id="ARBA00023180"/>
    </source>
</evidence>
<dbReference type="Pfam" id="PF14368">
    <property type="entry name" value="LTP_2"/>
    <property type="match status" value="1"/>
</dbReference>
<keyword evidence="4" id="KW-0813">Transport</keyword>
<dbReference type="Proteomes" id="UP000237105">
    <property type="component" value="Unassembled WGS sequence"/>
</dbReference>
<sequence>MELQVPLPGRLLMAVLAITAALITPALGQISTPCNASMLASFTPCMSFVTNSSSNGTSPTSDCCNALKSFTGSGMDCLCLIVTGSVPFQVPINRSLAISLPRACNMPGVPVQCKASGAPIPAPAPASLGPTLSPGASPSAGVSPSSTASSIPQPVSPALSPESDTTPLLTPPSTTRGSEAPTENTGSRPVVNPSAATMPSYTVSSSVLLFAVGGCLVMKLY</sequence>
<feature type="chain" id="PRO_5015144689" evidence="13">
    <location>
        <begin position="29"/>
        <end position="221"/>
    </location>
</feature>
<comment type="subcellular location">
    <subcellularLocation>
        <location evidence="2">Cell membrane</location>
        <topology evidence="2">Lipid-anchor</topology>
        <topology evidence="2">GPI-anchor</topology>
    </subcellularLocation>
</comment>
<evidence type="ECO:0000256" key="13">
    <source>
        <dbReference type="SAM" id="SignalP"/>
    </source>
</evidence>
<dbReference type="InterPro" id="IPR016140">
    <property type="entry name" value="Bifunc_inhib/LTP/seed_store"/>
</dbReference>
<dbReference type="GO" id="GO:0098552">
    <property type="term" value="C:side of membrane"/>
    <property type="evidence" value="ECO:0007669"/>
    <property type="project" value="UniProtKB-KW"/>
</dbReference>
<evidence type="ECO:0000256" key="7">
    <source>
        <dbReference type="ARBA" id="ARBA00022729"/>
    </source>
</evidence>
<keyword evidence="11" id="KW-0449">Lipoprotein</keyword>
<evidence type="ECO:0000256" key="3">
    <source>
        <dbReference type="ARBA" id="ARBA00009748"/>
    </source>
</evidence>
<dbReference type="STRING" id="3476.A0A2P5E3B4"/>
<comment type="caution">
    <text evidence="15">The sequence shown here is derived from an EMBL/GenBank/DDBJ whole genome shotgun (WGS) entry which is preliminary data.</text>
</comment>